<evidence type="ECO:0000256" key="1">
    <source>
        <dbReference type="SAM" id="MobiDB-lite"/>
    </source>
</evidence>
<reference evidence="2 3" key="1">
    <citation type="journal article" date="2023" name="bioRxiv">
        <title>High-quality genome assemblies of four members of thePodospora anserinaspecies complex.</title>
        <authorList>
            <person name="Ament-Velasquez S.L."/>
            <person name="Vogan A.A."/>
            <person name="Wallerman O."/>
            <person name="Hartmann F."/>
            <person name="Gautier V."/>
            <person name="Silar P."/>
            <person name="Giraud T."/>
            <person name="Johannesson H."/>
        </authorList>
    </citation>
    <scope>NUCLEOTIDE SEQUENCE [LARGE SCALE GENOMIC DNA]</scope>
    <source>
        <strain evidence="2 3">CBS 411.78</strain>
    </source>
</reference>
<feature type="region of interest" description="Disordered" evidence="1">
    <location>
        <begin position="1"/>
        <end position="43"/>
    </location>
</feature>
<feature type="compositionally biased region" description="Polar residues" evidence="1">
    <location>
        <begin position="1"/>
        <end position="13"/>
    </location>
</feature>
<dbReference type="EMBL" id="JAFFHB010000005">
    <property type="protein sequence ID" value="KAK4665599.1"/>
    <property type="molecule type" value="Genomic_DNA"/>
</dbReference>
<accession>A0ABR0HC88</accession>
<sequence length="126" mass="14039">MHISHSDITQSPAEGNLQEAPGRVPHSNLHEPQPPNHLHDNDNVGVLVTFTPTIRRDSRLAFQSIETAEATVPNYADCSAALEISRFNELLAHHQLYMTLHIYPARLLACITALHRRAKDTMADVS</sequence>
<keyword evidence="3" id="KW-1185">Reference proteome</keyword>
<proteinExistence type="predicted"/>
<dbReference type="Proteomes" id="UP001326199">
    <property type="component" value="Unassembled WGS sequence"/>
</dbReference>
<protein>
    <submittedName>
        <fullName evidence="2">Uncharacterized protein</fullName>
    </submittedName>
</protein>
<dbReference type="RefSeq" id="XP_062765565.1">
    <property type="nucleotide sequence ID" value="XM_062911929.1"/>
</dbReference>
<gene>
    <name evidence="2" type="ORF">QC763_403025</name>
</gene>
<name>A0ABR0HC88_9PEZI</name>
<comment type="caution">
    <text evidence="2">The sequence shown here is derived from an EMBL/GenBank/DDBJ whole genome shotgun (WGS) entry which is preliminary data.</text>
</comment>
<organism evidence="2 3">
    <name type="scientific">Podospora pseudopauciseta</name>
    <dbReference type="NCBI Taxonomy" id="2093780"/>
    <lineage>
        <taxon>Eukaryota</taxon>
        <taxon>Fungi</taxon>
        <taxon>Dikarya</taxon>
        <taxon>Ascomycota</taxon>
        <taxon>Pezizomycotina</taxon>
        <taxon>Sordariomycetes</taxon>
        <taxon>Sordariomycetidae</taxon>
        <taxon>Sordariales</taxon>
        <taxon>Podosporaceae</taxon>
        <taxon>Podospora</taxon>
    </lineage>
</organism>
<evidence type="ECO:0000313" key="3">
    <source>
        <dbReference type="Proteomes" id="UP001326199"/>
    </source>
</evidence>
<evidence type="ECO:0000313" key="2">
    <source>
        <dbReference type="EMBL" id="KAK4665599.1"/>
    </source>
</evidence>
<dbReference type="GeneID" id="87932272"/>